<feature type="coiled-coil region" evidence="1">
    <location>
        <begin position="44"/>
        <end position="78"/>
    </location>
</feature>
<keyword evidence="1" id="KW-0175">Coiled coil</keyword>
<evidence type="ECO:0000313" key="2">
    <source>
        <dbReference type="EMBL" id="QWY14161.1"/>
    </source>
</evidence>
<reference evidence="2 3" key="1">
    <citation type="submission" date="2021-06" db="EMBL/GenBank/DDBJ databases">
        <title>Complete genome sequence of vB_EcoP_SU7, a Podoviridae coliphage with C3 morphotype.</title>
        <authorList>
            <person name="Koonjan S."/>
            <person name="Cooper C.J."/>
            <person name="Nilsson A.S."/>
        </authorList>
    </citation>
    <scope>NUCLEOTIDE SEQUENCE [LARGE SCALE GENOMIC DNA]</scope>
</reference>
<dbReference type="Proteomes" id="UP000693883">
    <property type="component" value="Segment"/>
</dbReference>
<proteinExistence type="predicted"/>
<dbReference type="EMBL" id="MZ342906">
    <property type="protein sequence ID" value="QWY14161.1"/>
    <property type="molecule type" value="Genomic_DNA"/>
</dbReference>
<protein>
    <submittedName>
        <fullName evidence="2">Uncharacterized protein</fullName>
    </submittedName>
</protein>
<sequence length="80" mass="8909">MTLTSKELKETLETTEGKQFFVAQIHAMGKDSLRQALYELTTAVLQTEADAEEALIKLEAAQAEINGLKVRISELETQNK</sequence>
<gene>
    <name evidence="2" type="ORF">SU7_45</name>
</gene>
<evidence type="ECO:0000313" key="3">
    <source>
        <dbReference type="Proteomes" id="UP000693883"/>
    </source>
</evidence>
<organism evidence="2 3">
    <name type="scientific">Escherichia phage vB_EcoP_SU7</name>
    <dbReference type="NCBI Taxonomy" id="2849626"/>
    <lineage>
        <taxon>Viruses</taxon>
        <taxon>Duplodnaviria</taxon>
        <taxon>Heunggongvirae</taxon>
        <taxon>Uroviricota</taxon>
        <taxon>Caudoviricetes</taxon>
        <taxon>Mktvariviridae</taxon>
        <taxon>Gordonclarkvirinae</taxon>
        <taxon>Suseptimavirus</taxon>
        <taxon>Suseptimavirus SU7</taxon>
    </lineage>
</organism>
<keyword evidence="3" id="KW-1185">Reference proteome</keyword>
<accession>A0A8F3C9F7</accession>
<evidence type="ECO:0000256" key="1">
    <source>
        <dbReference type="SAM" id="Coils"/>
    </source>
</evidence>
<name>A0A8F3C9F7_9CAUD</name>